<gene>
    <name evidence="1" type="ORF">C5167_031369</name>
</gene>
<organism evidence="1 2">
    <name type="scientific">Papaver somniferum</name>
    <name type="common">Opium poppy</name>
    <dbReference type="NCBI Taxonomy" id="3469"/>
    <lineage>
        <taxon>Eukaryota</taxon>
        <taxon>Viridiplantae</taxon>
        <taxon>Streptophyta</taxon>
        <taxon>Embryophyta</taxon>
        <taxon>Tracheophyta</taxon>
        <taxon>Spermatophyta</taxon>
        <taxon>Magnoliopsida</taxon>
        <taxon>Ranunculales</taxon>
        <taxon>Papaveraceae</taxon>
        <taxon>Papaveroideae</taxon>
        <taxon>Papaver</taxon>
    </lineage>
</organism>
<keyword evidence="2" id="KW-1185">Reference proteome</keyword>
<evidence type="ECO:0000313" key="1">
    <source>
        <dbReference type="EMBL" id="RZC68109.1"/>
    </source>
</evidence>
<accession>A0A4Y7K846</accession>
<name>A0A4Y7K846_PAPSO</name>
<evidence type="ECO:0000313" key="2">
    <source>
        <dbReference type="Proteomes" id="UP000316621"/>
    </source>
</evidence>
<reference evidence="1 2" key="1">
    <citation type="journal article" date="2018" name="Science">
        <title>The opium poppy genome and morphinan production.</title>
        <authorList>
            <person name="Guo L."/>
            <person name="Winzer T."/>
            <person name="Yang X."/>
            <person name="Li Y."/>
            <person name="Ning Z."/>
            <person name="He Z."/>
            <person name="Teodor R."/>
            <person name="Lu Y."/>
            <person name="Bowser T.A."/>
            <person name="Graham I.A."/>
            <person name="Ye K."/>
        </authorList>
    </citation>
    <scope>NUCLEOTIDE SEQUENCE [LARGE SCALE GENOMIC DNA]</scope>
    <source>
        <strain evidence="2">cv. HN1</strain>
        <tissue evidence="1">Leaves</tissue>
    </source>
</reference>
<protein>
    <submittedName>
        <fullName evidence="1">Uncharacterized protein</fullName>
    </submittedName>
</protein>
<dbReference type="EMBL" id="CM010721">
    <property type="protein sequence ID" value="RZC68109.1"/>
    <property type="molecule type" value="Genomic_DNA"/>
</dbReference>
<dbReference type="AlphaFoldDB" id="A0A4Y7K846"/>
<proteinExistence type="predicted"/>
<dbReference type="Gramene" id="RZC68109">
    <property type="protein sequence ID" value="RZC68109"/>
    <property type="gene ID" value="C5167_031369"/>
</dbReference>
<feature type="non-terminal residue" evidence="1">
    <location>
        <position position="1"/>
    </location>
</feature>
<dbReference type="Proteomes" id="UP000316621">
    <property type="component" value="Chromosome 7"/>
</dbReference>
<sequence>QSQVSFCLLHSSIQKSDSLIHSSNHYRYHLRQITSNRPVRSVGSKLRKYQSGVKLCNTCFVLAIGCVNGDDESDFVKILKMFDIFNNYSSSF</sequence>